<dbReference type="Proteomes" id="UP000431913">
    <property type="component" value="Unassembled WGS sequence"/>
</dbReference>
<proteinExistence type="predicted"/>
<protein>
    <submittedName>
        <fullName evidence="2">M48 family metallopeptidase</fullName>
    </submittedName>
</protein>
<comment type="caution">
    <text evidence="2">The sequence shown here is derived from an EMBL/GenBank/DDBJ whole genome shotgun (WGS) entry which is preliminary data.</text>
</comment>
<organism evidence="2 3">
    <name type="scientific">Ruthenibacterium lactatiformans</name>
    <dbReference type="NCBI Taxonomy" id="1550024"/>
    <lineage>
        <taxon>Bacteria</taxon>
        <taxon>Bacillati</taxon>
        <taxon>Bacillota</taxon>
        <taxon>Clostridia</taxon>
        <taxon>Eubacteriales</taxon>
        <taxon>Oscillospiraceae</taxon>
        <taxon>Ruthenibacterium</taxon>
    </lineage>
</organism>
<name>A0A6I2U797_9FIRM</name>
<reference evidence="2 3" key="1">
    <citation type="submission" date="2019-08" db="EMBL/GenBank/DDBJ databases">
        <title>In-depth cultivation of the pig gut microbiome towards novel bacterial diversity and tailored functional studies.</title>
        <authorList>
            <person name="Wylensek D."/>
            <person name="Hitch T.C.A."/>
            <person name="Clavel T."/>
        </authorList>
    </citation>
    <scope>NUCLEOTIDE SEQUENCE [LARGE SCALE GENOMIC DNA]</scope>
    <source>
        <strain evidence="2 3">WCA3-601-WT-6J</strain>
    </source>
</reference>
<dbReference type="InterPro" id="IPR002725">
    <property type="entry name" value="YgjP-like_metallopeptidase"/>
</dbReference>
<dbReference type="PANTHER" id="PTHR30399:SF1">
    <property type="entry name" value="UTP PYROPHOSPHATASE"/>
    <property type="match status" value="1"/>
</dbReference>
<dbReference type="EMBL" id="VUNJ01000004">
    <property type="protein sequence ID" value="MST91221.1"/>
    <property type="molecule type" value="Genomic_DNA"/>
</dbReference>
<feature type="domain" description="YgjP-like metallopeptidase" evidence="1">
    <location>
        <begin position="25"/>
        <end position="235"/>
    </location>
</feature>
<sequence length="241" mass="28582">METISITLPKSKRIATVYLDRKKMKTCRLKVYPDQKIVMSLPHSVPNEWAKSFLTEKGGWIESKLQSFKKTVGYAATTEIKNGYSIKMFGEDMIFVLTQCDKEQVYSEGRTIHICCRMPDNQEHVKKLFENWWRKQAKSILIERVRYWYPIVEKYGVEMPKVSVRKMKTLWGSCSVAHQAVTFNFYLIKARMPYIDYVVLHELVHFLYPNHSKHFYAFLSNHMPDWKERKFVLDQDVVHGL</sequence>
<dbReference type="InterPro" id="IPR053136">
    <property type="entry name" value="UTP_pyrophosphatase-like"/>
</dbReference>
<dbReference type="CDD" id="cd07344">
    <property type="entry name" value="M48_yhfN_like"/>
    <property type="match status" value="1"/>
</dbReference>
<evidence type="ECO:0000313" key="2">
    <source>
        <dbReference type="EMBL" id="MST91221.1"/>
    </source>
</evidence>
<dbReference type="Gene3D" id="3.30.2010.10">
    <property type="entry name" value="Metalloproteases ('zincins'), catalytic domain"/>
    <property type="match status" value="1"/>
</dbReference>
<evidence type="ECO:0000313" key="3">
    <source>
        <dbReference type="Proteomes" id="UP000431913"/>
    </source>
</evidence>
<evidence type="ECO:0000259" key="1">
    <source>
        <dbReference type="Pfam" id="PF01863"/>
    </source>
</evidence>
<dbReference type="PANTHER" id="PTHR30399">
    <property type="entry name" value="UNCHARACTERIZED PROTEIN YGJP"/>
    <property type="match status" value="1"/>
</dbReference>
<dbReference type="Pfam" id="PF01863">
    <property type="entry name" value="YgjP-like"/>
    <property type="match status" value="1"/>
</dbReference>
<dbReference type="RefSeq" id="WP_118601859.1">
    <property type="nucleotide sequence ID" value="NZ_JBKWPM010000033.1"/>
</dbReference>
<gene>
    <name evidence="2" type="ORF">FYJ76_04610</name>
</gene>
<accession>A0A6I2U797</accession>
<dbReference type="AlphaFoldDB" id="A0A6I2U797"/>